<name>A0A098Y233_9ACTN</name>
<accession>A0A098Y233</accession>
<protein>
    <submittedName>
        <fullName evidence="1">Uncharacterized protein</fullName>
    </submittedName>
</protein>
<dbReference type="EMBL" id="JPMX01000093">
    <property type="protein sequence ID" value="KGH44968.1"/>
    <property type="molecule type" value="Genomic_DNA"/>
</dbReference>
<comment type="caution">
    <text evidence="1">The sequence shown here is derived from an EMBL/GenBank/DDBJ whole genome shotgun (WGS) entry which is preliminary data.</text>
</comment>
<dbReference type="STRING" id="1522368.IN07_20420"/>
<sequence length="59" mass="6588">MFRGFTVLSETDRQAVIRLINDYQRQTLQQRESVRKSFENIPGVVLGPLGGGCECCGRG</sequence>
<gene>
    <name evidence="1" type="ORF">IN07_20420</name>
</gene>
<dbReference type="AlphaFoldDB" id="A0A098Y233"/>
<organism evidence="1 2">
    <name type="scientific">Modestobacter caceresii</name>
    <dbReference type="NCBI Taxonomy" id="1522368"/>
    <lineage>
        <taxon>Bacteria</taxon>
        <taxon>Bacillati</taxon>
        <taxon>Actinomycetota</taxon>
        <taxon>Actinomycetes</taxon>
        <taxon>Geodermatophilales</taxon>
        <taxon>Geodermatophilaceae</taxon>
        <taxon>Modestobacter</taxon>
    </lineage>
</organism>
<dbReference type="Proteomes" id="UP000029713">
    <property type="component" value="Unassembled WGS sequence"/>
</dbReference>
<evidence type="ECO:0000313" key="2">
    <source>
        <dbReference type="Proteomes" id="UP000029713"/>
    </source>
</evidence>
<reference evidence="1 2" key="1">
    <citation type="submission" date="2014-07" db="EMBL/GenBank/DDBJ databases">
        <title>Biosystematic studies on Modestobacter strains isolated from extreme hyper-arid desert soil and from historic building.</title>
        <authorList>
            <person name="Bukarasam K."/>
            <person name="Bull A."/>
            <person name="Girard G."/>
            <person name="van Wezel G."/>
            <person name="Goodfellow M."/>
        </authorList>
    </citation>
    <scope>NUCLEOTIDE SEQUENCE [LARGE SCALE GENOMIC DNA]</scope>
    <source>
        <strain evidence="1 2">KNN45-2b</strain>
    </source>
</reference>
<keyword evidence="2" id="KW-1185">Reference proteome</keyword>
<evidence type="ECO:0000313" key="1">
    <source>
        <dbReference type="EMBL" id="KGH44968.1"/>
    </source>
</evidence>
<proteinExistence type="predicted"/>